<feature type="compositionally biased region" description="Acidic residues" evidence="1">
    <location>
        <begin position="128"/>
        <end position="138"/>
    </location>
</feature>
<dbReference type="EMBL" id="ML119848">
    <property type="protein sequence ID" value="RPA72760.1"/>
    <property type="molecule type" value="Genomic_DNA"/>
</dbReference>
<evidence type="ECO:0000256" key="1">
    <source>
        <dbReference type="SAM" id="MobiDB-lite"/>
    </source>
</evidence>
<accession>A0A3N4HLP0</accession>
<evidence type="ECO:0000313" key="3">
    <source>
        <dbReference type="Proteomes" id="UP000275078"/>
    </source>
</evidence>
<dbReference type="Proteomes" id="UP000275078">
    <property type="component" value="Unassembled WGS sequence"/>
</dbReference>
<sequence length="321" mass="35323">MRKNNVENRPDAVRDVMYLEGRSVTVVSFNRLVIIVTKPVTHRFDVTNNSEFGSIHTGTHGFHSTQQPNQFTSKYQRPYRSTNMLPYAESHGSSGSSQIIEWEHEVESSAATTVGSDMDMGQEQDVWMGEEEEGEEASTEIADSQSESNFQHPPSLNPVTPPSSPPVSHNFMTTDQLELQSVMSDPLVQSQLEAEMGCRNANPHSGTIILRAHQLPPALPPTSLPPDTIMPYIGQPIRLINESELSGNNESNKIAALEWDVWAEGYRWVGDGIASGQRASLAVLAMDHHIRGEVLDTMEVGDGCVVFAVAYEASSRCGPFV</sequence>
<dbReference type="AlphaFoldDB" id="A0A3N4HLP0"/>
<reference evidence="2 3" key="1">
    <citation type="journal article" date="2018" name="Nat. Ecol. Evol.">
        <title>Pezizomycetes genomes reveal the molecular basis of ectomycorrhizal truffle lifestyle.</title>
        <authorList>
            <person name="Murat C."/>
            <person name="Payen T."/>
            <person name="Noel B."/>
            <person name="Kuo A."/>
            <person name="Morin E."/>
            <person name="Chen J."/>
            <person name="Kohler A."/>
            <person name="Krizsan K."/>
            <person name="Balestrini R."/>
            <person name="Da Silva C."/>
            <person name="Montanini B."/>
            <person name="Hainaut M."/>
            <person name="Levati E."/>
            <person name="Barry K.W."/>
            <person name="Belfiori B."/>
            <person name="Cichocki N."/>
            <person name="Clum A."/>
            <person name="Dockter R.B."/>
            <person name="Fauchery L."/>
            <person name="Guy J."/>
            <person name="Iotti M."/>
            <person name="Le Tacon F."/>
            <person name="Lindquist E.A."/>
            <person name="Lipzen A."/>
            <person name="Malagnac F."/>
            <person name="Mello A."/>
            <person name="Molinier V."/>
            <person name="Miyauchi S."/>
            <person name="Poulain J."/>
            <person name="Riccioni C."/>
            <person name="Rubini A."/>
            <person name="Sitrit Y."/>
            <person name="Splivallo R."/>
            <person name="Traeger S."/>
            <person name="Wang M."/>
            <person name="Zifcakova L."/>
            <person name="Wipf D."/>
            <person name="Zambonelli A."/>
            <person name="Paolocci F."/>
            <person name="Nowrousian M."/>
            <person name="Ottonello S."/>
            <person name="Baldrian P."/>
            <person name="Spatafora J.W."/>
            <person name="Henrissat B."/>
            <person name="Nagy L.G."/>
            <person name="Aury J.M."/>
            <person name="Wincker P."/>
            <person name="Grigoriev I.V."/>
            <person name="Bonfante P."/>
            <person name="Martin F.M."/>
        </authorList>
    </citation>
    <scope>NUCLEOTIDE SEQUENCE [LARGE SCALE GENOMIC DNA]</scope>
    <source>
        <strain evidence="2 3">RN42</strain>
    </source>
</reference>
<feature type="compositionally biased region" description="Pro residues" evidence="1">
    <location>
        <begin position="155"/>
        <end position="165"/>
    </location>
</feature>
<gene>
    <name evidence="2" type="ORF">BJ508DRAFT_334757</name>
</gene>
<protein>
    <submittedName>
        <fullName evidence="2">Uncharacterized protein</fullName>
    </submittedName>
</protein>
<feature type="region of interest" description="Disordered" evidence="1">
    <location>
        <begin position="127"/>
        <end position="171"/>
    </location>
</feature>
<feature type="compositionally biased region" description="Polar residues" evidence="1">
    <location>
        <begin position="141"/>
        <end position="152"/>
    </location>
</feature>
<organism evidence="2 3">
    <name type="scientific">Ascobolus immersus RN42</name>
    <dbReference type="NCBI Taxonomy" id="1160509"/>
    <lineage>
        <taxon>Eukaryota</taxon>
        <taxon>Fungi</taxon>
        <taxon>Dikarya</taxon>
        <taxon>Ascomycota</taxon>
        <taxon>Pezizomycotina</taxon>
        <taxon>Pezizomycetes</taxon>
        <taxon>Pezizales</taxon>
        <taxon>Ascobolaceae</taxon>
        <taxon>Ascobolus</taxon>
    </lineage>
</organism>
<proteinExistence type="predicted"/>
<name>A0A3N4HLP0_ASCIM</name>
<keyword evidence="3" id="KW-1185">Reference proteome</keyword>
<evidence type="ECO:0000313" key="2">
    <source>
        <dbReference type="EMBL" id="RPA72760.1"/>
    </source>
</evidence>